<evidence type="ECO:0000259" key="7">
    <source>
        <dbReference type="Pfam" id="PF02687"/>
    </source>
</evidence>
<keyword evidence="5 6" id="KW-0472">Membrane</keyword>
<keyword evidence="3 6" id="KW-0812">Transmembrane</keyword>
<feature type="domain" description="ABC3 transporter permease C-terminal" evidence="7">
    <location>
        <begin position="287"/>
        <end position="401"/>
    </location>
</feature>
<organism evidence="9 10">
    <name type="scientific">Poritiphilus flavus</name>
    <dbReference type="NCBI Taxonomy" id="2697053"/>
    <lineage>
        <taxon>Bacteria</taxon>
        <taxon>Pseudomonadati</taxon>
        <taxon>Bacteroidota</taxon>
        <taxon>Flavobacteriia</taxon>
        <taxon>Flavobacteriales</taxon>
        <taxon>Flavobacteriaceae</taxon>
        <taxon>Poritiphilus</taxon>
    </lineage>
</organism>
<evidence type="ECO:0000313" key="9">
    <source>
        <dbReference type="EMBL" id="NAS11622.1"/>
    </source>
</evidence>
<dbReference type="EMBL" id="WXYO01000002">
    <property type="protein sequence ID" value="NAS11622.1"/>
    <property type="molecule type" value="Genomic_DNA"/>
</dbReference>
<evidence type="ECO:0000256" key="4">
    <source>
        <dbReference type="ARBA" id="ARBA00022989"/>
    </source>
</evidence>
<gene>
    <name evidence="9" type="ORF">GTQ38_06390</name>
</gene>
<evidence type="ECO:0000256" key="3">
    <source>
        <dbReference type="ARBA" id="ARBA00022692"/>
    </source>
</evidence>
<feature type="transmembrane region" description="Helical" evidence="6">
    <location>
        <begin position="422"/>
        <end position="442"/>
    </location>
</feature>
<feature type="transmembrane region" description="Helical" evidence="6">
    <location>
        <begin position="284"/>
        <end position="303"/>
    </location>
</feature>
<keyword evidence="4 6" id="KW-1133">Transmembrane helix</keyword>
<comment type="caution">
    <text evidence="9">The sequence shown here is derived from an EMBL/GenBank/DDBJ whole genome shotgun (WGS) entry which is preliminary data.</text>
</comment>
<dbReference type="InterPro" id="IPR050250">
    <property type="entry name" value="Macrolide_Exporter_MacB"/>
</dbReference>
<comment type="subcellular location">
    <subcellularLocation>
        <location evidence="1">Cell membrane</location>
        <topology evidence="1">Multi-pass membrane protein</topology>
    </subcellularLocation>
</comment>
<dbReference type="PANTHER" id="PTHR30572:SF18">
    <property type="entry name" value="ABC-TYPE MACROLIDE FAMILY EXPORT SYSTEM PERMEASE COMPONENT 2"/>
    <property type="match status" value="1"/>
</dbReference>
<dbReference type="Proteomes" id="UP000475249">
    <property type="component" value="Unassembled WGS sequence"/>
</dbReference>
<feature type="domain" description="ABC3 transporter permease C-terminal" evidence="7">
    <location>
        <begin position="685"/>
        <end position="799"/>
    </location>
</feature>
<feature type="domain" description="MacB-like periplasmic core" evidence="8">
    <location>
        <begin position="528"/>
        <end position="641"/>
    </location>
</feature>
<dbReference type="Pfam" id="PF12704">
    <property type="entry name" value="MacB_PCD"/>
    <property type="match status" value="2"/>
</dbReference>
<evidence type="ECO:0000256" key="5">
    <source>
        <dbReference type="ARBA" id="ARBA00023136"/>
    </source>
</evidence>
<dbReference type="InterPro" id="IPR003838">
    <property type="entry name" value="ABC3_permease_C"/>
</dbReference>
<reference evidence="9 10" key="1">
    <citation type="submission" date="2020-01" db="EMBL/GenBank/DDBJ databases">
        <title>Bacteria diversity of Porities sp.</title>
        <authorList>
            <person name="Wang G."/>
        </authorList>
    </citation>
    <scope>NUCLEOTIDE SEQUENCE [LARGE SCALE GENOMIC DNA]</scope>
    <source>
        <strain evidence="9 10">R33</strain>
    </source>
</reference>
<accession>A0A6L9EAL1</accession>
<evidence type="ECO:0000259" key="8">
    <source>
        <dbReference type="Pfam" id="PF12704"/>
    </source>
</evidence>
<dbReference type="PANTHER" id="PTHR30572">
    <property type="entry name" value="MEMBRANE COMPONENT OF TRANSPORTER-RELATED"/>
    <property type="match status" value="1"/>
</dbReference>
<evidence type="ECO:0000313" key="10">
    <source>
        <dbReference type="Proteomes" id="UP000475249"/>
    </source>
</evidence>
<keyword evidence="10" id="KW-1185">Reference proteome</keyword>
<dbReference type="GO" id="GO:0022857">
    <property type="term" value="F:transmembrane transporter activity"/>
    <property type="evidence" value="ECO:0007669"/>
    <property type="project" value="TreeGrafter"/>
</dbReference>
<protein>
    <submittedName>
        <fullName evidence="9">FtsX-like permease family protein</fullName>
    </submittedName>
</protein>
<dbReference type="InterPro" id="IPR025857">
    <property type="entry name" value="MacB_PCD"/>
</dbReference>
<feature type="domain" description="MacB-like periplasmic core" evidence="8">
    <location>
        <begin position="21"/>
        <end position="242"/>
    </location>
</feature>
<feature type="transmembrane region" description="Helical" evidence="6">
    <location>
        <begin position="20"/>
        <end position="41"/>
    </location>
</feature>
<dbReference type="GO" id="GO:0005886">
    <property type="term" value="C:plasma membrane"/>
    <property type="evidence" value="ECO:0007669"/>
    <property type="project" value="UniProtKB-SubCell"/>
</dbReference>
<dbReference type="Pfam" id="PF02687">
    <property type="entry name" value="FtsX"/>
    <property type="match status" value="2"/>
</dbReference>
<sequence>MHLLYFKIAIRHLFKNKMYAFINIFGLSVGVASFLLIMLYVNYERSYDTFKDSDRVYRVYMDYTEGDRFVPGDAQTYIVSGPTLQAEFPEILQFVRMRHGTGVVFMRDNQVFKDNTGAMADPSYFEVFNRSLTRGDEATALSEPFSIVLTKSLAGKIFGDTDPMGKTLQIYGGSKPLLTVTGIMEDIGENTHIKTSYLMSLSSFYKWEIFRQQWDVTWNQNNYFTYIKLDENADPASVKEKIMGYKVEALPYERHNMEPIEDIHLYSNKPYEAEANGNANSVRFLTIIAFITILLSWLNYINLSTTKSLERAKEIGIRKVAGAKRTQLVLQSLFESAVLNLAAMGIALGLTYLFLPAFNGFVGHELSFQLMQSGDLLIMGGILLLGTVLAALYPAFVLSSYKPSKALKGKIRVSSSGLNIRKALIVGQFLATISLLVGTFVANKQIRFIRNQPIGANLNNLVALNGQILETASDSIIQLKRETLKSELLKNPFVNGVSMVETYPGEDEINLSSSVGITFPNGVTDDKRIWYNYGVDHVYFDLLEMEFAAGEPFRPAQPEGIKQVVINERFARHMGITDFEGLVGKNLEFFGDNWEVSGVLKDYHHLGLKKAIEPLLIRPILRNTNTLLVKLNQEASSLKATDEALKQFRETWYEVFPESSFDFSFLDKQFEAQYQEDVKFNTAFMIFTVLAIVIASLGLFGLTSYSCLQRRKEIGVRKVNGASTTQVLQLLNRDLVRWVGIAFLLSIPLSWYAMSKWLESFAYKTEMNWWIFGLSGLMALTIALATVSWQSFKTASLNPAETLRDE</sequence>
<proteinExistence type="predicted"/>
<feature type="transmembrane region" description="Helical" evidence="6">
    <location>
        <begin position="378"/>
        <end position="401"/>
    </location>
</feature>
<evidence type="ECO:0000256" key="1">
    <source>
        <dbReference type="ARBA" id="ARBA00004651"/>
    </source>
</evidence>
<feature type="transmembrane region" description="Helical" evidence="6">
    <location>
        <begin position="337"/>
        <end position="358"/>
    </location>
</feature>
<keyword evidence="2" id="KW-1003">Cell membrane</keyword>
<dbReference type="AlphaFoldDB" id="A0A6L9EAL1"/>
<evidence type="ECO:0000256" key="2">
    <source>
        <dbReference type="ARBA" id="ARBA00022475"/>
    </source>
</evidence>
<evidence type="ECO:0000256" key="6">
    <source>
        <dbReference type="SAM" id="Phobius"/>
    </source>
</evidence>
<name>A0A6L9EAL1_9FLAO</name>
<feature type="transmembrane region" description="Helical" evidence="6">
    <location>
        <begin position="735"/>
        <end position="754"/>
    </location>
</feature>
<feature type="transmembrane region" description="Helical" evidence="6">
    <location>
        <begin position="769"/>
        <end position="789"/>
    </location>
</feature>
<dbReference type="RefSeq" id="WP_161434638.1">
    <property type="nucleotide sequence ID" value="NZ_WXYO01000002.1"/>
</dbReference>
<feature type="transmembrane region" description="Helical" evidence="6">
    <location>
        <begin position="683"/>
        <end position="708"/>
    </location>
</feature>